<dbReference type="InterPro" id="IPR039417">
    <property type="entry name" value="Peptidase_C1A_papain-like"/>
</dbReference>
<accession>A0AAD2E981</accession>
<evidence type="ECO:0000259" key="3">
    <source>
        <dbReference type="SMART" id="SM00645"/>
    </source>
</evidence>
<name>A0AAD2E981_9LAMI</name>
<dbReference type="InterPro" id="IPR000668">
    <property type="entry name" value="Peptidase_C1A_C"/>
</dbReference>
<gene>
    <name evidence="4" type="ORF">FPE_LOCUS29479</name>
</gene>
<evidence type="ECO:0000313" key="4">
    <source>
        <dbReference type="EMBL" id="CAI9782049.1"/>
    </source>
</evidence>
<feature type="domain" description="Peptidase C1A papain C-terminal" evidence="3">
    <location>
        <begin position="8"/>
        <end position="184"/>
    </location>
</feature>
<dbReference type="SUPFAM" id="SSF54001">
    <property type="entry name" value="Cysteine proteinases"/>
    <property type="match status" value="1"/>
</dbReference>
<evidence type="ECO:0000313" key="5">
    <source>
        <dbReference type="Proteomes" id="UP000834106"/>
    </source>
</evidence>
<dbReference type="GO" id="GO:0006508">
    <property type="term" value="P:proteolysis"/>
    <property type="evidence" value="ECO:0007669"/>
    <property type="project" value="InterPro"/>
</dbReference>
<dbReference type="Proteomes" id="UP000834106">
    <property type="component" value="Chromosome 18"/>
</dbReference>
<dbReference type="CDD" id="cd02248">
    <property type="entry name" value="Peptidase_C1A"/>
    <property type="match status" value="1"/>
</dbReference>
<dbReference type="GO" id="GO:0008234">
    <property type="term" value="F:cysteine-type peptidase activity"/>
    <property type="evidence" value="ECO:0007669"/>
    <property type="project" value="InterPro"/>
</dbReference>
<dbReference type="PANTHER" id="PTHR12411">
    <property type="entry name" value="CYSTEINE PROTEASE FAMILY C1-RELATED"/>
    <property type="match status" value="1"/>
</dbReference>
<dbReference type="InterPro" id="IPR013128">
    <property type="entry name" value="Peptidase_C1A"/>
</dbReference>
<sequence length="185" mass="20331">MFEKVKALPASLDWRARGAVTPVQDQGQCVAAIEGLVKIKTGNSVSLSEQQIIDCISTSDACNGGWMEQVFEFVKKNRGLASDKNYPYRAKKKWNCSGIKSSSQLAITFYKNGILTGKCGTNLNHIALVVGYGTSIDGTKHWILKNSWGPDWGEKGYITDIRVQRGIKVREGMCGIAKHASYPTK</sequence>
<dbReference type="SMART" id="SM00645">
    <property type="entry name" value="Pept_C1"/>
    <property type="match status" value="1"/>
</dbReference>
<evidence type="ECO:0000256" key="2">
    <source>
        <dbReference type="ARBA" id="ARBA00023157"/>
    </source>
</evidence>
<organism evidence="4 5">
    <name type="scientific">Fraxinus pennsylvanica</name>
    <dbReference type="NCBI Taxonomy" id="56036"/>
    <lineage>
        <taxon>Eukaryota</taxon>
        <taxon>Viridiplantae</taxon>
        <taxon>Streptophyta</taxon>
        <taxon>Embryophyta</taxon>
        <taxon>Tracheophyta</taxon>
        <taxon>Spermatophyta</taxon>
        <taxon>Magnoliopsida</taxon>
        <taxon>eudicotyledons</taxon>
        <taxon>Gunneridae</taxon>
        <taxon>Pentapetalae</taxon>
        <taxon>asterids</taxon>
        <taxon>lamiids</taxon>
        <taxon>Lamiales</taxon>
        <taxon>Oleaceae</taxon>
        <taxon>Oleeae</taxon>
        <taxon>Fraxinus</taxon>
    </lineage>
</organism>
<dbReference type="Gene3D" id="3.90.70.10">
    <property type="entry name" value="Cysteine proteinases"/>
    <property type="match status" value="2"/>
</dbReference>
<protein>
    <recommendedName>
        <fullName evidence="3">Peptidase C1A papain C-terminal domain-containing protein</fullName>
    </recommendedName>
</protein>
<comment type="similarity">
    <text evidence="1">Belongs to the peptidase C1 family.</text>
</comment>
<dbReference type="EMBL" id="OU503053">
    <property type="protein sequence ID" value="CAI9782049.1"/>
    <property type="molecule type" value="Genomic_DNA"/>
</dbReference>
<dbReference type="AlphaFoldDB" id="A0AAD2E981"/>
<dbReference type="Pfam" id="PF00112">
    <property type="entry name" value="Peptidase_C1"/>
    <property type="match status" value="2"/>
</dbReference>
<proteinExistence type="inferred from homology"/>
<keyword evidence="5" id="KW-1185">Reference proteome</keyword>
<keyword evidence="2" id="KW-1015">Disulfide bond</keyword>
<dbReference type="InterPro" id="IPR038765">
    <property type="entry name" value="Papain-like_cys_pep_sf"/>
</dbReference>
<reference evidence="4" key="1">
    <citation type="submission" date="2023-05" db="EMBL/GenBank/DDBJ databases">
        <authorList>
            <person name="Huff M."/>
        </authorList>
    </citation>
    <scope>NUCLEOTIDE SEQUENCE</scope>
</reference>
<evidence type="ECO:0000256" key="1">
    <source>
        <dbReference type="ARBA" id="ARBA00008455"/>
    </source>
</evidence>